<organism evidence="1 2">
    <name type="scientific">Flagellimonas oceani</name>
    <dbReference type="NCBI Taxonomy" id="2698672"/>
    <lineage>
        <taxon>Bacteria</taxon>
        <taxon>Pseudomonadati</taxon>
        <taxon>Bacteroidota</taxon>
        <taxon>Flavobacteriia</taxon>
        <taxon>Flavobacteriales</taxon>
        <taxon>Flavobacteriaceae</taxon>
        <taxon>Flagellimonas</taxon>
    </lineage>
</organism>
<dbReference type="EMBL" id="CP049616">
    <property type="protein sequence ID" value="QII46278.1"/>
    <property type="molecule type" value="Genomic_DNA"/>
</dbReference>
<protein>
    <recommendedName>
        <fullName evidence="3">Peptidase S74 domain-containing protein</fullName>
    </recommendedName>
</protein>
<accession>A0A6G7J6T2</accession>
<dbReference type="KEGG" id="mut:GVT53_16850"/>
<dbReference type="Proteomes" id="UP000502928">
    <property type="component" value="Chromosome"/>
</dbReference>
<dbReference type="RefSeq" id="WP_166249654.1">
    <property type="nucleotide sequence ID" value="NZ_CP049616.1"/>
</dbReference>
<dbReference type="Gene3D" id="2.150.10.10">
    <property type="entry name" value="Serralysin-like metalloprotease, C-terminal"/>
    <property type="match status" value="1"/>
</dbReference>
<keyword evidence="2" id="KW-1185">Reference proteome</keyword>
<name>A0A6G7J6T2_9FLAO</name>
<reference evidence="1 2" key="1">
    <citation type="submission" date="2020-02" db="EMBL/GenBank/DDBJ databases">
        <title>Complete genome of Muricauda sp. 501str8.</title>
        <authorList>
            <person name="Dong B."/>
            <person name="Zhu S."/>
            <person name="Yang J."/>
            <person name="Chen J."/>
        </authorList>
    </citation>
    <scope>NUCLEOTIDE SEQUENCE [LARGE SCALE GENOMIC DNA]</scope>
    <source>
        <strain evidence="1 2">501str8</strain>
    </source>
</reference>
<dbReference type="SUPFAM" id="SSF101967">
    <property type="entry name" value="Adhesin YadA, collagen-binding domain"/>
    <property type="match status" value="1"/>
</dbReference>
<evidence type="ECO:0000313" key="1">
    <source>
        <dbReference type="EMBL" id="QII46278.1"/>
    </source>
</evidence>
<dbReference type="AlphaFoldDB" id="A0A6G7J6T2"/>
<evidence type="ECO:0000313" key="2">
    <source>
        <dbReference type="Proteomes" id="UP000502928"/>
    </source>
</evidence>
<evidence type="ECO:0008006" key="3">
    <source>
        <dbReference type="Google" id="ProtNLM"/>
    </source>
</evidence>
<dbReference type="InterPro" id="IPR011049">
    <property type="entry name" value="Serralysin-like_metalloprot_C"/>
</dbReference>
<sequence length="529" mass="55894">MKKDNITLKSYFETGDYPSEAEFVDLIDSFLNIEENDTVTGITDNGDNTYTFHLLIGQDVILNGGSIPEDIPIENILGLQASLDLLQQNIDNVPSVTGLEAVSDGSDTGWRLVGEDPADHANIGSKAIDFTVFGSTGNAGATNFFSFAQGQEIISSGQGSVGFGNNSIASAQYAFTAGNGNTASGNESATIGFQNNATGNRAFAVNTLNTASGASSSAFGVWNFARATGELTVGQYSTDYIPNGTNDRAFNVGAGTSDVNRVDALTILKSGEVLAPNIDNSKITAASNKVLITKEYADENYIISPGYITGTPNLKTVMGIYNSNNGSIAEIELLTVSEGFGTNGKGTLNIKSNTNTDIVNPNPYTVGGGRAHLLAGNGKAMLGFQDNWVRLNPFNDFSSGIFGGTGIFRTDGEIQMGQDGSKFKVATSGAVTSASTITATSFVQSSDVSLKRNITPLANKPIKVDWASYEMEGKKRYGVIGQELEKHHPEFVITGQDGLKAVSYIDLLVAKNAELESRIEKLEGLNETA</sequence>
<dbReference type="CDD" id="cd12820">
    <property type="entry name" value="LbR_YadA-like"/>
    <property type="match status" value="1"/>
</dbReference>
<gene>
    <name evidence="1" type="ORF">GVT53_16850</name>
</gene>
<proteinExistence type="predicted"/>